<dbReference type="RefSeq" id="WP_057753222.1">
    <property type="nucleotide sequence ID" value="NZ_JQBP01000001.1"/>
</dbReference>
<dbReference type="GO" id="GO:0006164">
    <property type="term" value="P:purine nucleotide biosynthetic process"/>
    <property type="evidence" value="ECO:0007669"/>
    <property type="project" value="UniProtKB-KW"/>
</dbReference>
<keyword evidence="4 12" id="KW-0028">Amino-acid biosynthesis</keyword>
<feature type="domain" description="Tetrahydrofolate dehydrogenase/cyclohydrolase catalytic" evidence="13">
    <location>
        <begin position="5"/>
        <end position="119"/>
    </location>
</feature>
<dbReference type="Pfam" id="PF02882">
    <property type="entry name" value="THF_DHG_CYH_C"/>
    <property type="match status" value="1"/>
</dbReference>
<dbReference type="Pfam" id="PF00763">
    <property type="entry name" value="THF_DHG_CYH"/>
    <property type="match status" value="1"/>
</dbReference>
<feature type="domain" description="Tetrahydrofolate dehydrogenase/cyclohydrolase NAD(P)-binding" evidence="14">
    <location>
        <begin position="141"/>
        <end position="284"/>
    </location>
</feature>
<dbReference type="EC" id="3.5.4.9" evidence="12"/>
<evidence type="ECO:0000256" key="8">
    <source>
        <dbReference type="ARBA" id="ARBA00023002"/>
    </source>
</evidence>
<dbReference type="OrthoDB" id="9803580at2"/>
<keyword evidence="11 12" id="KW-0511">Multifunctional enzyme</keyword>
<evidence type="ECO:0000256" key="12">
    <source>
        <dbReference type="HAMAP-Rule" id="MF_01576"/>
    </source>
</evidence>
<comment type="caution">
    <text evidence="12">Lacks conserved residue(s) required for the propagation of feature annotation.</text>
</comment>
<evidence type="ECO:0000256" key="1">
    <source>
        <dbReference type="ARBA" id="ARBA00004777"/>
    </source>
</evidence>
<comment type="subunit">
    <text evidence="2 12">Homodimer.</text>
</comment>
<dbReference type="GO" id="GO:0004477">
    <property type="term" value="F:methenyltetrahydrofolate cyclohydrolase activity"/>
    <property type="evidence" value="ECO:0007669"/>
    <property type="project" value="UniProtKB-UniRule"/>
</dbReference>
<keyword evidence="8 12" id="KW-0560">Oxidoreductase</keyword>
<dbReference type="GO" id="GO:0004488">
    <property type="term" value="F:methylenetetrahydrofolate dehydrogenase (NADP+) activity"/>
    <property type="evidence" value="ECO:0007669"/>
    <property type="project" value="UniProtKB-UniRule"/>
</dbReference>
<keyword evidence="10 12" id="KW-0486">Methionine biosynthesis</keyword>
<evidence type="ECO:0000256" key="6">
    <source>
        <dbReference type="ARBA" id="ARBA00022801"/>
    </source>
</evidence>
<dbReference type="PANTHER" id="PTHR48099">
    <property type="entry name" value="C-1-TETRAHYDROFOLATE SYNTHASE, CYTOPLASMIC-RELATED"/>
    <property type="match status" value="1"/>
</dbReference>
<dbReference type="Gene3D" id="3.40.50.720">
    <property type="entry name" value="NAD(P)-binding Rossmann-like Domain"/>
    <property type="match status" value="1"/>
</dbReference>
<dbReference type="GO" id="GO:0005829">
    <property type="term" value="C:cytosol"/>
    <property type="evidence" value="ECO:0007669"/>
    <property type="project" value="TreeGrafter"/>
</dbReference>
<gene>
    <name evidence="12" type="primary">folD</name>
    <name evidence="15" type="ORF">IV73_GL000047</name>
</gene>
<feature type="binding site" evidence="12">
    <location>
        <position position="234"/>
    </location>
    <ligand>
        <name>NADP(+)</name>
        <dbReference type="ChEBI" id="CHEBI:58349"/>
    </ligand>
</feature>
<comment type="function">
    <text evidence="12">Catalyzes the oxidation of 5,10-methylenetetrahydrofolate to 5,10-methenyltetrahydrofolate and then the hydrolysis of 5,10-methenyltetrahydrofolate to 10-formyltetrahydrofolate.</text>
</comment>
<dbReference type="EC" id="1.5.1.5" evidence="12"/>
<dbReference type="InterPro" id="IPR036291">
    <property type="entry name" value="NAD(P)-bd_dom_sf"/>
</dbReference>
<dbReference type="PRINTS" id="PR00085">
    <property type="entry name" value="THFDHDRGNASE"/>
</dbReference>
<comment type="catalytic activity">
    <reaction evidence="12">
        <text>(6R)-5,10-methylene-5,6,7,8-tetrahydrofolate + NADP(+) = (6R)-5,10-methenyltetrahydrofolate + NADPH</text>
        <dbReference type="Rhea" id="RHEA:22812"/>
        <dbReference type="ChEBI" id="CHEBI:15636"/>
        <dbReference type="ChEBI" id="CHEBI:57455"/>
        <dbReference type="ChEBI" id="CHEBI:57783"/>
        <dbReference type="ChEBI" id="CHEBI:58349"/>
        <dbReference type="EC" id="1.5.1.5"/>
    </reaction>
</comment>
<proteinExistence type="inferred from homology"/>
<evidence type="ECO:0000313" key="15">
    <source>
        <dbReference type="EMBL" id="KRN75563.1"/>
    </source>
</evidence>
<dbReference type="InterPro" id="IPR020631">
    <property type="entry name" value="THF_DH/CycHdrlase_NAD-bd_dom"/>
</dbReference>
<keyword evidence="16" id="KW-1185">Reference proteome</keyword>
<keyword evidence="9 12" id="KW-0368">Histidine biosynthesis</keyword>
<evidence type="ECO:0000256" key="10">
    <source>
        <dbReference type="ARBA" id="ARBA00023167"/>
    </source>
</evidence>
<dbReference type="FunFam" id="3.40.50.10860:FF:000005">
    <property type="entry name" value="C-1-tetrahydrofolate synthase, cytoplasmic, putative"/>
    <property type="match status" value="1"/>
</dbReference>
<evidence type="ECO:0000259" key="13">
    <source>
        <dbReference type="Pfam" id="PF00763"/>
    </source>
</evidence>
<feature type="binding site" evidence="12">
    <location>
        <begin position="166"/>
        <end position="168"/>
    </location>
    <ligand>
        <name>NADP(+)</name>
        <dbReference type="ChEBI" id="CHEBI:58349"/>
    </ligand>
</feature>
<comment type="caution">
    <text evidence="15">The sequence shown here is derived from an EMBL/GenBank/DDBJ whole genome shotgun (WGS) entry which is preliminary data.</text>
</comment>
<dbReference type="GO" id="GO:0000105">
    <property type="term" value="P:L-histidine biosynthetic process"/>
    <property type="evidence" value="ECO:0007669"/>
    <property type="project" value="UniProtKB-KW"/>
</dbReference>
<protein>
    <recommendedName>
        <fullName evidence="12">Bifunctional protein FolD</fullName>
    </recommendedName>
    <domain>
        <recommendedName>
            <fullName evidence="12">Methylenetetrahydrofolate dehydrogenase</fullName>
            <ecNumber evidence="12">1.5.1.5</ecNumber>
        </recommendedName>
    </domain>
    <domain>
        <recommendedName>
            <fullName evidence="12">Methenyltetrahydrofolate cyclohydrolase</fullName>
            <ecNumber evidence="12">3.5.4.9</ecNumber>
        </recommendedName>
    </domain>
</protein>
<evidence type="ECO:0000256" key="3">
    <source>
        <dbReference type="ARBA" id="ARBA00022563"/>
    </source>
</evidence>
<dbReference type="Gene3D" id="3.40.50.10860">
    <property type="entry name" value="Leucine Dehydrogenase, chain A, domain 1"/>
    <property type="match status" value="1"/>
</dbReference>
<dbReference type="EMBL" id="JQBP01000001">
    <property type="protein sequence ID" value="KRN75563.1"/>
    <property type="molecule type" value="Genomic_DNA"/>
</dbReference>
<dbReference type="PROSITE" id="PS00767">
    <property type="entry name" value="THF_DHG_CYH_2"/>
    <property type="match status" value="1"/>
</dbReference>
<dbReference type="PANTHER" id="PTHR48099:SF5">
    <property type="entry name" value="C-1-TETRAHYDROFOLATE SYNTHASE, CYTOPLASMIC"/>
    <property type="match status" value="1"/>
</dbReference>
<evidence type="ECO:0000259" key="14">
    <source>
        <dbReference type="Pfam" id="PF02882"/>
    </source>
</evidence>
<dbReference type="Proteomes" id="UP000051655">
    <property type="component" value="Unassembled WGS sequence"/>
</dbReference>
<keyword evidence="6 12" id="KW-0378">Hydrolase</keyword>
<comment type="pathway">
    <text evidence="1 12">One-carbon metabolism; tetrahydrofolate interconversion.</text>
</comment>
<sequence length="296" mass="31661">MAEIIDGRAIAQRVRAQVATQTQRLLAENIIPGLAVILVGNDPASEIYVRNKERAAAKTGIHSETFKLSATTTEAEVLALIQRLNHDASIDAILLQSPVPGQINEQAMQDAIAPEKDVDGFNPTNIGKLFANRAGYYPVANTPKGIMTLLEQAHVELAQRLVVILGRSNLVGRPLFALMEAQNASVVLLHRFTPDDLRHQLLQQADVIISATGVPKLVRADDVKAGATVIDVGITRLADGSLQGDVDFEAVAPKAQAITPVPGGVGPMTIATLLQTTVELAAEHHQVELEAGWQNI</sequence>
<evidence type="ECO:0000256" key="9">
    <source>
        <dbReference type="ARBA" id="ARBA00023102"/>
    </source>
</evidence>
<dbReference type="CDD" id="cd01080">
    <property type="entry name" value="NAD_bind_m-THF_DH_Cyclohyd"/>
    <property type="match status" value="1"/>
</dbReference>
<evidence type="ECO:0000256" key="7">
    <source>
        <dbReference type="ARBA" id="ARBA00022857"/>
    </source>
</evidence>
<comment type="similarity">
    <text evidence="12">Belongs to the tetrahydrofolate dehydrogenase/cyclohydrolase family.</text>
</comment>
<dbReference type="STRING" id="1616.IV73_GL000047"/>
<evidence type="ECO:0000256" key="4">
    <source>
        <dbReference type="ARBA" id="ARBA00022605"/>
    </source>
</evidence>
<dbReference type="PATRIC" id="fig|1616.3.peg.47"/>
<dbReference type="SUPFAM" id="SSF51735">
    <property type="entry name" value="NAD(P)-binding Rossmann-fold domains"/>
    <property type="match status" value="1"/>
</dbReference>
<evidence type="ECO:0000313" key="16">
    <source>
        <dbReference type="Proteomes" id="UP000051655"/>
    </source>
</evidence>
<keyword evidence="7 12" id="KW-0521">NADP</keyword>
<comment type="catalytic activity">
    <reaction evidence="12">
        <text>(6R)-5,10-methenyltetrahydrofolate + H2O = (6R)-10-formyltetrahydrofolate + H(+)</text>
        <dbReference type="Rhea" id="RHEA:23700"/>
        <dbReference type="ChEBI" id="CHEBI:15377"/>
        <dbReference type="ChEBI" id="CHEBI:15378"/>
        <dbReference type="ChEBI" id="CHEBI:57455"/>
        <dbReference type="ChEBI" id="CHEBI:195366"/>
        <dbReference type="EC" id="3.5.4.9"/>
    </reaction>
</comment>
<dbReference type="InterPro" id="IPR020867">
    <property type="entry name" value="THF_DH/CycHdrlase_CS"/>
</dbReference>
<dbReference type="GO" id="GO:0035999">
    <property type="term" value="P:tetrahydrofolate interconversion"/>
    <property type="evidence" value="ECO:0007669"/>
    <property type="project" value="UniProtKB-UniRule"/>
</dbReference>
<dbReference type="SUPFAM" id="SSF53223">
    <property type="entry name" value="Aminoacid dehydrogenase-like, N-terminal domain"/>
    <property type="match status" value="1"/>
</dbReference>
<dbReference type="InterPro" id="IPR046346">
    <property type="entry name" value="Aminoacid_DH-like_N_sf"/>
</dbReference>
<keyword evidence="5 12" id="KW-0658">Purine biosynthesis</keyword>
<dbReference type="UniPathway" id="UPA00193"/>
<dbReference type="GO" id="GO:0009086">
    <property type="term" value="P:methionine biosynthetic process"/>
    <property type="evidence" value="ECO:0007669"/>
    <property type="project" value="UniProtKB-KW"/>
</dbReference>
<dbReference type="AlphaFoldDB" id="A0A0R2JE11"/>
<evidence type="ECO:0000256" key="2">
    <source>
        <dbReference type="ARBA" id="ARBA00011738"/>
    </source>
</evidence>
<name>A0A0R2JE11_9LACO</name>
<accession>A0A0R2JE11</accession>
<evidence type="ECO:0000256" key="11">
    <source>
        <dbReference type="ARBA" id="ARBA00023268"/>
    </source>
</evidence>
<dbReference type="InterPro" id="IPR020630">
    <property type="entry name" value="THF_DH/CycHdrlase_cat_dom"/>
</dbReference>
<dbReference type="HAMAP" id="MF_01576">
    <property type="entry name" value="THF_DHG_CYH"/>
    <property type="match status" value="1"/>
</dbReference>
<evidence type="ECO:0000256" key="5">
    <source>
        <dbReference type="ARBA" id="ARBA00022755"/>
    </source>
</evidence>
<reference evidence="15 16" key="1">
    <citation type="journal article" date="2015" name="Genome Announc.">
        <title>Expanding the biotechnology potential of lactobacilli through comparative genomics of 213 strains and associated genera.</title>
        <authorList>
            <person name="Sun Z."/>
            <person name="Harris H.M."/>
            <person name="McCann A."/>
            <person name="Guo C."/>
            <person name="Argimon S."/>
            <person name="Zhang W."/>
            <person name="Yang X."/>
            <person name="Jeffery I.B."/>
            <person name="Cooney J.C."/>
            <person name="Kagawa T.F."/>
            <person name="Liu W."/>
            <person name="Song Y."/>
            <person name="Salvetti E."/>
            <person name="Wrobel A."/>
            <person name="Rasinkangas P."/>
            <person name="Parkhill J."/>
            <person name="Rea M.C."/>
            <person name="O'Sullivan O."/>
            <person name="Ritari J."/>
            <person name="Douillard F.P."/>
            <person name="Paul Ross R."/>
            <person name="Yang R."/>
            <person name="Briner A.E."/>
            <person name="Felis G.E."/>
            <person name="de Vos W.M."/>
            <person name="Barrangou R."/>
            <person name="Klaenhammer T.R."/>
            <person name="Caufield P.W."/>
            <person name="Cui Y."/>
            <person name="Zhang H."/>
            <person name="O'Toole P.W."/>
        </authorList>
    </citation>
    <scope>NUCLEOTIDE SEQUENCE [LARGE SCALE GENOMIC DNA]</scope>
    <source>
        <strain evidence="15 16">DSM 20593</strain>
    </source>
</reference>
<keyword evidence="3 12" id="KW-0554">One-carbon metabolism</keyword>
<dbReference type="InterPro" id="IPR000672">
    <property type="entry name" value="THF_DH/CycHdrlase"/>
</dbReference>
<organism evidence="15 16">
    <name type="scientific">Weissella kandleri</name>
    <dbReference type="NCBI Taxonomy" id="1616"/>
    <lineage>
        <taxon>Bacteria</taxon>
        <taxon>Bacillati</taxon>
        <taxon>Bacillota</taxon>
        <taxon>Bacilli</taxon>
        <taxon>Lactobacillales</taxon>
        <taxon>Lactobacillaceae</taxon>
        <taxon>Weissella</taxon>
    </lineage>
</organism>